<reference evidence="2" key="1">
    <citation type="submission" date="2022-05" db="EMBL/GenBank/DDBJ databases">
        <title>A methanotrophic Mycobacterium dominates a cave microbial ecosystem.</title>
        <authorList>
            <person name="Van Spanning R.J.M."/>
            <person name="Guan Q."/>
            <person name="Melkonian C."/>
            <person name="Gallant J."/>
            <person name="Polerecky L."/>
            <person name="Flot J.-F."/>
            <person name="Brandt B.W."/>
            <person name="Braster M."/>
            <person name="Iturbe Espinoza P."/>
            <person name="Aerts J."/>
            <person name="Meima-Franke M."/>
            <person name="Piersma S.R."/>
            <person name="Bunduc C."/>
            <person name="Ummels R."/>
            <person name="Pain A."/>
            <person name="Fleming E.J."/>
            <person name="van der Wel N."/>
            <person name="Gherman V.D."/>
            <person name="Sarbu S.M."/>
            <person name="Bodelier P.L.E."/>
            <person name="Bitter W."/>
        </authorList>
    </citation>
    <scope>NUCLEOTIDE SEQUENCE</scope>
    <source>
        <strain evidence="2">Sulfur Cave</strain>
    </source>
</reference>
<protein>
    <recommendedName>
        <fullName evidence="4">Anti-sigma factor NepR domain-containing protein</fullName>
    </recommendedName>
</protein>
<organism evidence="2 3">
    <name type="scientific">Candidatus Mycobacterium methanotrophicum</name>
    <dbReference type="NCBI Taxonomy" id="2943498"/>
    <lineage>
        <taxon>Bacteria</taxon>
        <taxon>Bacillati</taxon>
        <taxon>Actinomycetota</taxon>
        <taxon>Actinomycetes</taxon>
        <taxon>Mycobacteriales</taxon>
        <taxon>Mycobacteriaceae</taxon>
        <taxon>Mycobacterium</taxon>
    </lineage>
</organism>
<feature type="compositionally biased region" description="Polar residues" evidence="1">
    <location>
        <begin position="48"/>
        <end position="65"/>
    </location>
</feature>
<proteinExistence type="predicted"/>
<feature type="region of interest" description="Disordered" evidence="1">
    <location>
        <begin position="39"/>
        <end position="65"/>
    </location>
</feature>
<dbReference type="EMBL" id="CP097320">
    <property type="protein sequence ID" value="UQX11132.1"/>
    <property type="molecule type" value="Genomic_DNA"/>
</dbReference>
<evidence type="ECO:0000313" key="3">
    <source>
        <dbReference type="Proteomes" id="UP001056610"/>
    </source>
</evidence>
<accession>A0ABY4QKX4</accession>
<evidence type="ECO:0000313" key="2">
    <source>
        <dbReference type="EMBL" id="UQX11132.1"/>
    </source>
</evidence>
<gene>
    <name evidence="2" type="ORF">M5I08_00650</name>
</gene>
<evidence type="ECO:0008006" key="4">
    <source>
        <dbReference type="Google" id="ProtNLM"/>
    </source>
</evidence>
<evidence type="ECO:0000256" key="1">
    <source>
        <dbReference type="SAM" id="MobiDB-lite"/>
    </source>
</evidence>
<dbReference type="RefSeq" id="WP_219066515.1">
    <property type="nucleotide sequence ID" value="NZ_CAJUXY010000008.1"/>
</dbReference>
<sequence length="65" mass="7086">MPRYDALHDAVSDVLDVPADVLSTPECLGLLERLETELRRLPARDQPDTPTRATSDPSITSAPAE</sequence>
<keyword evidence="3" id="KW-1185">Reference proteome</keyword>
<name>A0ABY4QKX4_9MYCO</name>
<dbReference type="Proteomes" id="UP001056610">
    <property type="component" value="Chromosome"/>
</dbReference>